<feature type="chain" id="PRO_5039050852" description="Lipoprotein" evidence="1">
    <location>
        <begin position="21"/>
        <end position="402"/>
    </location>
</feature>
<reference evidence="2" key="2">
    <citation type="journal article" date="2021" name="PeerJ">
        <title>Extensive microbial diversity within the chicken gut microbiome revealed by metagenomics and culture.</title>
        <authorList>
            <person name="Gilroy R."/>
            <person name="Ravi A."/>
            <person name="Getino M."/>
            <person name="Pursley I."/>
            <person name="Horton D.L."/>
            <person name="Alikhan N.F."/>
            <person name="Baker D."/>
            <person name="Gharbi K."/>
            <person name="Hall N."/>
            <person name="Watson M."/>
            <person name="Adriaenssens E.M."/>
            <person name="Foster-Nyarko E."/>
            <person name="Jarju S."/>
            <person name="Secka A."/>
            <person name="Antonio M."/>
            <person name="Oren A."/>
            <person name="Chaudhuri R.R."/>
            <person name="La Ragione R."/>
            <person name="Hildebrand F."/>
            <person name="Pallen M.J."/>
        </authorList>
    </citation>
    <scope>NUCLEOTIDE SEQUENCE</scope>
    <source>
        <strain evidence="2">ChiGjej2B2-12916</strain>
    </source>
</reference>
<gene>
    <name evidence="2" type="ORF">IAD31_04195</name>
</gene>
<dbReference type="PROSITE" id="PS51257">
    <property type="entry name" value="PROKAR_LIPOPROTEIN"/>
    <property type="match status" value="1"/>
</dbReference>
<dbReference type="AlphaFoldDB" id="A0A9D0YSZ3"/>
<protein>
    <recommendedName>
        <fullName evidence="4">Lipoprotein</fullName>
    </recommendedName>
</protein>
<dbReference type="Proteomes" id="UP000886879">
    <property type="component" value="Unassembled WGS sequence"/>
</dbReference>
<organism evidence="2 3">
    <name type="scientific">Candidatus Enterenecus faecium</name>
    <dbReference type="NCBI Taxonomy" id="2840780"/>
    <lineage>
        <taxon>Bacteria</taxon>
        <taxon>Bacillati</taxon>
        <taxon>Bacillota</taxon>
        <taxon>Clostridia</taxon>
        <taxon>Eubacteriales</taxon>
        <taxon>Candidatus Enterenecus</taxon>
    </lineage>
</organism>
<comment type="caution">
    <text evidence="2">The sequence shown here is derived from an EMBL/GenBank/DDBJ whole genome shotgun (WGS) entry which is preliminary data.</text>
</comment>
<name>A0A9D0YSZ3_9FIRM</name>
<evidence type="ECO:0008006" key="4">
    <source>
        <dbReference type="Google" id="ProtNLM"/>
    </source>
</evidence>
<evidence type="ECO:0000313" key="3">
    <source>
        <dbReference type="Proteomes" id="UP000886879"/>
    </source>
</evidence>
<evidence type="ECO:0000313" key="2">
    <source>
        <dbReference type="EMBL" id="HIQ60781.1"/>
    </source>
</evidence>
<evidence type="ECO:0000256" key="1">
    <source>
        <dbReference type="SAM" id="SignalP"/>
    </source>
</evidence>
<accession>A0A9D0YSZ3</accession>
<dbReference type="EMBL" id="DVFO01000040">
    <property type="protein sequence ID" value="HIQ60781.1"/>
    <property type="molecule type" value="Genomic_DNA"/>
</dbReference>
<proteinExistence type="predicted"/>
<keyword evidence="1" id="KW-0732">Signal</keyword>
<feature type="signal peptide" evidence="1">
    <location>
        <begin position="1"/>
        <end position="20"/>
    </location>
</feature>
<reference evidence="2" key="1">
    <citation type="submission" date="2020-10" db="EMBL/GenBank/DDBJ databases">
        <authorList>
            <person name="Gilroy R."/>
        </authorList>
    </citation>
    <scope>NUCLEOTIDE SEQUENCE</scope>
    <source>
        <strain evidence="2">ChiGjej2B2-12916</strain>
    </source>
</reference>
<sequence length="402" mass="44804">MKRYLSLGLSLLLLCGCTSTTGTVTDPPDSSPSPTPLVLAEGVVPLEQALAESRELDLQDSVNLKFLPGLEVECSDTVYQGQVMQLGDFADQYSDTLLHWWVPDEVWDDAYLTPQEEQMNLYPLGPTYEDENGWYADVWCTGSVVYSRDGGDDLFFNTGEYDYTNSYALFSPDTNTQDSYPVDGGTLTIAQAAEMGNEFAEAWCGLTDYPLELRVEYVEVYDRKDGTYFFQLNYQSCLNQVPLNTINDTFCKGGMDYMAYSSMHGIIASVDGPCYWGTGNGGVVPYEVTPCASILPLKDAIQRLSDKLSAYTAYDVQRVALEYRLTVDGTAQTPDQYRLTDEEGNSIPDVEVNTIGGSYQLYQLHPLWVFYMDETPDKELVCYVDARTGEVSFIDNRPVAGT</sequence>